<dbReference type="Pfam" id="PF00582">
    <property type="entry name" value="Usp"/>
    <property type="match status" value="1"/>
</dbReference>
<dbReference type="AlphaFoldDB" id="H2BRG6"/>
<dbReference type="EMBL" id="JH594605">
    <property type="protein sequence ID" value="EHQ04485.1"/>
    <property type="molecule type" value="Genomic_DNA"/>
</dbReference>
<dbReference type="RefSeq" id="WP_006987377.1">
    <property type="nucleotide sequence ID" value="NZ_JH594605.1"/>
</dbReference>
<sequence>MMRKIVVPTDFSKNAFNALKYAVELFKYEKCEIFILHAFADEVYDDMSINNQALLEDLKDSVQVKSEKEIAQIILDIKEYSPNPHHHFKSISEFGSLVDEINEVVNEENADIIIMGTRGKTNYQHITFGTNTLQVIKYVHCPVLSIPENYEFKTPKNFLFPTNYMIPYQKRELKLVADLSSAYQAIIHLLYISEFPVESFRQKDNQLFLKEQFYETGFKFHRGEETDKIKAINKNIGSLNIDLLIMVNSRYTYLETILSGSTIDIIGLQPKIPFLILQNFYRQIT</sequence>
<dbReference type="CDD" id="cd00293">
    <property type="entry name" value="USP-like"/>
    <property type="match status" value="1"/>
</dbReference>
<name>H2BRG6_GILLR</name>
<feature type="domain" description="UspA" evidence="2">
    <location>
        <begin position="1"/>
        <end position="146"/>
    </location>
</feature>
<dbReference type="STRING" id="865937.Gilli_0337"/>
<dbReference type="PANTHER" id="PTHR46268">
    <property type="entry name" value="STRESS RESPONSE PROTEIN NHAX"/>
    <property type="match status" value="1"/>
</dbReference>
<dbReference type="SUPFAM" id="SSF52402">
    <property type="entry name" value="Adenine nucleotide alpha hydrolases-like"/>
    <property type="match status" value="2"/>
</dbReference>
<protein>
    <submittedName>
        <fullName evidence="3">UspA domain-containing protein</fullName>
    </submittedName>
</protein>
<evidence type="ECO:0000313" key="4">
    <source>
        <dbReference type="Proteomes" id="UP000003844"/>
    </source>
</evidence>
<keyword evidence="4" id="KW-1185">Reference proteome</keyword>
<evidence type="ECO:0000259" key="2">
    <source>
        <dbReference type="Pfam" id="PF00582"/>
    </source>
</evidence>
<evidence type="ECO:0000256" key="1">
    <source>
        <dbReference type="ARBA" id="ARBA00008791"/>
    </source>
</evidence>
<proteinExistence type="inferred from homology"/>
<dbReference type="PRINTS" id="PR01438">
    <property type="entry name" value="UNVRSLSTRESS"/>
</dbReference>
<comment type="similarity">
    <text evidence="1">Belongs to the universal stress protein A family.</text>
</comment>
<gene>
    <name evidence="3" type="ORF">Gilli_0337</name>
</gene>
<dbReference type="PANTHER" id="PTHR46268:SF6">
    <property type="entry name" value="UNIVERSAL STRESS PROTEIN UP12"/>
    <property type="match status" value="1"/>
</dbReference>
<dbReference type="InterPro" id="IPR006015">
    <property type="entry name" value="Universal_stress_UspA"/>
</dbReference>
<dbReference type="HOGENOM" id="CLU_049301_2_4_10"/>
<accession>H2BRG6</accession>
<dbReference type="Proteomes" id="UP000003844">
    <property type="component" value="Unassembled WGS sequence"/>
</dbReference>
<evidence type="ECO:0000313" key="3">
    <source>
        <dbReference type="EMBL" id="EHQ04485.1"/>
    </source>
</evidence>
<organism evidence="3 4">
    <name type="scientific">Gillisia limnaea (strain DSM 15749 / LMG 21470 / R-8282)</name>
    <dbReference type="NCBI Taxonomy" id="865937"/>
    <lineage>
        <taxon>Bacteria</taxon>
        <taxon>Pseudomonadati</taxon>
        <taxon>Bacteroidota</taxon>
        <taxon>Flavobacteriia</taxon>
        <taxon>Flavobacteriales</taxon>
        <taxon>Flavobacteriaceae</taxon>
        <taxon>Gillisia</taxon>
    </lineage>
</organism>
<dbReference type="eggNOG" id="COG0589">
    <property type="taxonomic scope" value="Bacteria"/>
</dbReference>
<dbReference type="InterPro" id="IPR006016">
    <property type="entry name" value="UspA"/>
</dbReference>
<reference evidence="4" key="1">
    <citation type="journal article" date="2012" name="Stand. Genomic Sci.">
        <title>Genome sequence of the Antarctic rhodopsins-containing flavobacterium Gillisia limnaea type strain (R-8282(T)).</title>
        <authorList>
            <person name="Riedel T."/>
            <person name="Held B."/>
            <person name="Nolan M."/>
            <person name="Lucas S."/>
            <person name="Lapidus A."/>
            <person name="Tice H."/>
            <person name="Del Rio T.G."/>
            <person name="Cheng J.F."/>
            <person name="Han C."/>
            <person name="Tapia R."/>
            <person name="Goodwin L.A."/>
            <person name="Pitluck S."/>
            <person name="Liolios K."/>
            <person name="Mavromatis K."/>
            <person name="Pagani I."/>
            <person name="Ivanova N."/>
            <person name="Mikhailova N."/>
            <person name="Pati A."/>
            <person name="Chen A."/>
            <person name="Palaniappan K."/>
            <person name="Land M."/>
            <person name="Rohde M."/>
            <person name="Tindall B.J."/>
            <person name="Detter J.C."/>
            <person name="Goker M."/>
            <person name="Bristow J."/>
            <person name="Eisen J.A."/>
            <person name="Markowitz V."/>
            <person name="Hugenholtz P."/>
            <person name="Kyrpides N.C."/>
            <person name="Klenk H.P."/>
            <person name="Woyke T."/>
        </authorList>
    </citation>
    <scope>NUCLEOTIDE SEQUENCE [LARGE SCALE GENOMIC DNA]</scope>
    <source>
        <strain evidence="4">DSM 15749 / LMG 21470 / R-8282</strain>
    </source>
</reference>
<dbReference type="Gene3D" id="3.40.50.12370">
    <property type="match status" value="1"/>
</dbReference>